<dbReference type="PROSITE" id="PS50888">
    <property type="entry name" value="BHLH"/>
    <property type="match status" value="1"/>
</dbReference>
<evidence type="ECO:0000256" key="2">
    <source>
        <dbReference type="ARBA" id="ARBA00023015"/>
    </source>
</evidence>
<proteinExistence type="predicted"/>
<dbReference type="GO" id="GO:0000977">
    <property type="term" value="F:RNA polymerase II transcription regulatory region sequence-specific DNA binding"/>
    <property type="evidence" value="ECO:0007669"/>
    <property type="project" value="TreeGrafter"/>
</dbReference>
<accession>A0A7J6FV06</accession>
<dbReference type="EMBL" id="JAATIP010000095">
    <property type="protein sequence ID" value="KAF4374457.1"/>
    <property type="molecule type" value="Genomic_DNA"/>
</dbReference>
<dbReference type="SUPFAM" id="SSF47459">
    <property type="entry name" value="HLH, helix-loop-helix DNA-binding domain"/>
    <property type="match status" value="1"/>
</dbReference>
<organism evidence="7 8">
    <name type="scientific">Cannabis sativa</name>
    <name type="common">Hemp</name>
    <name type="synonym">Marijuana</name>
    <dbReference type="NCBI Taxonomy" id="3483"/>
    <lineage>
        <taxon>Eukaryota</taxon>
        <taxon>Viridiplantae</taxon>
        <taxon>Streptophyta</taxon>
        <taxon>Embryophyta</taxon>
        <taxon>Tracheophyta</taxon>
        <taxon>Spermatophyta</taxon>
        <taxon>Magnoliopsida</taxon>
        <taxon>eudicotyledons</taxon>
        <taxon>Gunneridae</taxon>
        <taxon>Pentapetalae</taxon>
        <taxon>rosids</taxon>
        <taxon>fabids</taxon>
        <taxon>Rosales</taxon>
        <taxon>Cannabaceae</taxon>
        <taxon>Cannabis</taxon>
    </lineage>
</organism>
<dbReference type="Gene3D" id="4.10.280.10">
    <property type="entry name" value="Helix-loop-helix DNA-binding domain"/>
    <property type="match status" value="1"/>
</dbReference>
<evidence type="ECO:0000256" key="5">
    <source>
        <dbReference type="ARBA" id="ARBA00023242"/>
    </source>
</evidence>
<dbReference type="AlphaFoldDB" id="A0A7J6FV06"/>
<gene>
    <name evidence="7" type="ORF">F8388_016008</name>
</gene>
<evidence type="ECO:0000256" key="3">
    <source>
        <dbReference type="ARBA" id="ARBA00023125"/>
    </source>
</evidence>
<feature type="domain" description="BHLH" evidence="6">
    <location>
        <begin position="96"/>
        <end position="148"/>
    </location>
</feature>
<dbReference type="GO" id="GO:0090575">
    <property type="term" value="C:RNA polymerase II transcription regulator complex"/>
    <property type="evidence" value="ECO:0007669"/>
    <property type="project" value="TreeGrafter"/>
</dbReference>
<evidence type="ECO:0000256" key="1">
    <source>
        <dbReference type="ARBA" id="ARBA00004123"/>
    </source>
</evidence>
<dbReference type="GO" id="GO:0046983">
    <property type="term" value="F:protein dimerization activity"/>
    <property type="evidence" value="ECO:0007669"/>
    <property type="project" value="InterPro"/>
</dbReference>
<keyword evidence="2" id="KW-0805">Transcription regulation</keyword>
<evidence type="ECO:0000313" key="8">
    <source>
        <dbReference type="Proteomes" id="UP000525078"/>
    </source>
</evidence>
<dbReference type="InterPro" id="IPR036638">
    <property type="entry name" value="HLH_DNA-bd_sf"/>
</dbReference>
<dbReference type="Proteomes" id="UP000525078">
    <property type="component" value="Unassembled WGS sequence"/>
</dbReference>
<dbReference type="SMART" id="SM00353">
    <property type="entry name" value="HLH"/>
    <property type="match status" value="1"/>
</dbReference>
<dbReference type="CDD" id="cd18914">
    <property type="entry name" value="bHLH_AtORG2_like"/>
    <property type="match status" value="1"/>
</dbReference>
<dbReference type="GO" id="GO:0010106">
    <property type="term" value="P:cellular response to iron ion starvation"/>
    <property type="evidence" value="ECO:0007669"/>
    <property type="project" value="UniProtKB-ARBA"/>
</dbReference>
<dbReference type="Pfam" id="PF00010">
    <property type="entry name" value="HLH"/>
    <property type="match status" value="1"/>
</dbReference>
<evidence type="ECO:0000256" key="4">
    <source>
        <dbReference type="ARBA" id="ARBA00023163"/>
    </source>
</evidence>
<evidence type="ECO:0000313" key="7">
    <source>
        <dbReference type="EMBL" id="KAF4374457.1"/>
    </source>
</evidence>
<dbReference type="PANTHER" id="PTHR13935">
    <property type="entry name" value="ACHAETE-SCUTE TRANSCRIPTION FACTOR-RELATED"/>
    <property type="match status" value="1"/>
</dbReference>
<dbReference type="InterPro" id="IPR011598">
    <property type="entry name" value="bHLH_dom"/>
</dbReference>
<comment type="subcellular location">
    <subcellularLocation>
        <location evidence="1">Nucleus</location>
    </subcellularLocation>
</comment>
<name>A0A7J6FV06_CANSA</name>
<keyword evidence="4" id="KW-0804">Transcription</keyword>
<sequence>MLAFSPPPPPLFSTNKPNNIVGWPFDDLTRFEDQNYLFSDYDQYPLLFLNTYNLHTLPPPSDQHNNHNHQRLEVDRSATPSSSTATAINSDLTMVEKKLNHNASERDRRKKVNHMYSALRSLLPPSDHTKKLSIPATVSRVLKYVPELQEEVESLVLKKEELLSKMNSMQQGKTITANQEIKKVKSIAPNSLSSISATQLSEKEIAVQILSYKADNDLLSEMLHNYENEGLSLLHASSFESIGGRLFHNLHLQAEVSYCMESGTTIDANLLSLHGNKEKLLVVQ</sequence>
<dbReference type="PANTHER" id="PTHR13935:SF41">
    <property type="entry name" value="TRANSCRIPTION FACTOR ORG2-RELATED"/>
    <property type="match status" value="1"/>
</dbReference>
<protein>
    <recommendedName>
        <fullName evidence="6">BHLH domain-containing protein</fullName>
    </recommendedName>
</protein>
<dbReference type="InterPro" id="IPR015660">
    <property type="entry name" value="MASH1/Ascl1a-like"/>
</dbReference>
<evidence type="ECO:0000259" key="6">
    <source>
        <dbReference type="PROSITE" id="PS50888"/>
    </source>
</evidence>
<dbReference type="GO" id="GO:0000981">
    <property type="term" value="F:DNA-binding transcription factor activity, RNA polymerase II-specific"/>
    <property type="evidence" value="ECO:0007669"/>
    <property type="project" value="TreeGrafter"/>
</dbReference>
<keyword evidence="3" id="KW-0238">DNA-binding</keyword>
<comment type="caution">
    <text evidence="7">The sequence shown here is derived from an EMBL/GenBank/DDBJ whole genome shotgun (WGS) entry which is preliminary data.</text>
</comment>
<reference evidence="7 8" key="1">
    <citation type="journal article" date="2020" name="bioRxiv">
        <title>Sequence and annotation of 42 cannabis genomes reveals extensive copy number variation in cannabinoid synthesis and pathogen resistance genes.</title>
        <authorList>
            <person name="Mckernan K.J."/>
            <person name="Helbert Y."/>
            <person name="Kane L.T."/>
            <person name="Ebling H."/>
            <person name="Zhang L."/>
            <person name="Liu B."/>
            <person name="Eaton Z."/>
            <person name="Mclaughlin S."/>
            <person name="Kingan S."/>
            <person name="Baybayan P."/>
            <person name="Concepcion G."/>
            <person name="Jordan M."/>
            <person name="Riva A."/>
            <person name="Barbazuk W."/>
            <person name="Harkins T."/>
        </authorList>
    </citation>
    <scope>NUCLEOTIDE SEQUENCE [LARGE SCALE GENOMIC DNA]</scope>
    <source>
        <strain evidence="8">cv. Jamaican Lion 4</strain>
        <tissue evidence="7">Leaf</tissue>
    </source>
</reference>
<keyword evidence="5" id="KW-0539">Nucleus</keyword>
<dbReference type="FunFam" id="4.10.280.10:FF:000074">
    <property type="entry name" value="Transcription factor ORG2"/>
    <property type="match status" value="1"/>
</dbReference>